<dbReference type="PIRSF" id="PIRSF004749">
    <property type="entry name" value="Pep_def"/>
    <property type="match status" value="1"/>
</dbReference>
<dbReference type="Pfam" id="PF01327">
    <property type="entry name" value="Pep_deformylase"/>
    <property type="match status" value="1"/>
</dbReference>
<comment type="function">
    <text evidence="2">Removes the formyl group from the N-terminal Met of newly synthesized proteins. Requires at least a dipeptide for an efficient rate of reaction. N-terminal L-methionine is a prerequisite for activity but the enzyme has broad specificity at other positions.</text>
</comment>
<evidence type="ECO:0000313" key="3">
    <source>
        <dbReference type="EMBL" id="PKN02892.1"/>
    </source>
</evidence>
<dbReference type="SUPFAM" id="SSF56420">
    <property type="entry name" value="Peptide deformylase"/>
    <property type="match status" value="1"/>
</dbReference>
<dbReference type="EC" id="3.5.1.88" evidence="2"/>
<dbReference type="HAMAP" id="MF_00163">
    <property type="entry name" value="Pep_deformylase"/>
    <property type="match status" value="1"/>
</dbReference>
<evidence type="ECO:0000256" key="2">
    <source>
        <dbReference type="HAMAP-Rule" id="MF_00163"/>
    </source>
</evidence>
<comment type="cofactor">
    <cofactor evidence="2">
        <name>Fe(2+)</name>
        <dbReference type="ChEBI" id="CHEBI:29033"/>
    </cofactor>
    <text evidence="2">Binds 1 Fe(2+) ion.</text>
</comment>
<dbReference type="CDD" id="cd00487">
    <property type="entry name" value="Pep_deformylase"/>
    <property type="match status" value="1"/>
</dbReference>
<comment type="catalytic activity">
    <reaction evidence="2">
        <text>N-terminal N-formyl-L-methionyl-[peptide] + H2O = N-terminal L-methionyl-[peptide] + formate</text>
        <dbReference type="Rhea" id="RHEA:24420"/>
        <dbReference type="Rhea" id="RHEA-COMP:10639"/>
        <dbReference type="Rhea" id="RHEA-COMP:10640"/>
        <dbReference type="ChEBI" id="CHEBI:15377"/>
        <dbReference type="ChEBI" id="CHEBI:15740"/>
        <dbReference type="ChEBI" id="CHEBI:49298"/>
        <dbReference type="ChEBI" id="CHEBI:64731"/>
        <dbReference type="EC" id="3.5.1.88"/>
    </reaction>
</comment>
<dbReference type="GO" id="GO:0046872">
    <property type="term" value="F:metal ion binding"/>
    <property type="evidence" value="ECO:0007669"/>
    <property type="project" value="UniProtKB-KW"/>
</dbReference>
<dbReference type="PRINTS" id="PR01576">
    <property type="entry name" value="PDEFORMYLASE"/>
</dbReference>
<name>A0A2N2F3W0_9BACT</name>
<evidence type="ECO:0000313" key="4">
    <source>
        <dbReference type="Proteomes" id="UP000233417"/>
    </source>
</evidence>
<feature type="active site" evidence="2">
    <location>
        <position position="147"/>
    </location>
</feature>
<evidence type="ECO:0000256" key="1">
    <source>
        <dbReference type="ARBA" id="ARBA00010759"/>
    </source>
</evidence>
<reference evidence="3 4" key="1">
    <citation type="journal article" date="2017" name="ISME J.">
        <title>Potential for microbial H2 and metal transformations associated with novel bacteria and archaea in deep terrestrial subsurface sediments.</title>
        <authorList>
            <person name="Hernsdorf A.W."/>
            <person name="Amano Y."/>
            <person name="Miyakawa K."/>
            <person name="Ise K."/>
            <person name="Suzuki Y."/>
            <person name="Anantharaman K."/>
            <person name="Probst A."/>
            <person name="Burstein D."/>
            <person name="Thomas B.C."/>
            <person name="Banfield J.F."/>
        </authorList>
    </citation>
    <scope>NUCLEOTIDE SEQUENCE [LARGE SCALE GENOMIC DNA]</scope>
    <source>
        <strain evidence="3">HGW-Dojkabacteria-1</strain>
    </source>
</reference>
<dbReference type="PANTHER" id="PTHR10458">
    <property type="entry name" value="PEPTIDE DEFORMYLASE"/>
    <property type="match status" value="1"/>
</dbReference>
<accession>A0A2N2F3W0</accession>
<keyword evidence="2" id="KW-0479">Metal-binding</keyword>
<dbReference type="GO" id="GO:0042586">
    <property type="term" value="F:peptide deformylase activity"/>
    <property type="evidence" value="ECO:0007669"/>
    <property type="project" value="UniProtKB-UniRule"/>
</dbReference>
<organism evidence="3 4">
    <name type="scientific">Candidatus Dojkabacteria bacterium HGW-Dojkabacteria-1</name>
    <dbReference type="NCBI Taxonomy" id="2013761"/>
    <lineage>
        <taxon>Bacteria</taxon>
        <taxon>Candidatus Dojkabacteria</taxon>
    </lineage>
</organism>
<proteinExistence type="inferred from homology"/>
<comment type="similarity">
    <text evidence="1 2">Belongs to the polypeptide deformylase family.</text>
</comment>
<feature type="binding site" evidence="2">
    <location>
        <position position="150"/>
    </location>
    <ligand>
        <name>Fe cation</name>
        <dbReference type="ChEBI" id="CHEBI:24875"/>
    </ligand>
</feature>
<gene>
    <name evidence="2" type="primary">def</name>
    <name evidence="3" type="ORF">CVU76_02600</name>
</gene>
<dbReference type="Gene3D" id="3.90.45.10">
    <property type="entry name" value="Peptide deformylase"/>
    <property type="match status" value="1"/>
</dbReference>
<feature type="binding site" evidence="2">
    <location>
        <position position="146"/>
    </location>
    <ligand>
        <name>Fe cation</name>
        <dbReference type="ChEBI" id="CHEBI:24875"/>
    </ligand>
</feature>
<keyword evidence="2" id="KW-0648">Protein biosynthesis</keyword>
<dbReference type="EMBL" id="PHAO01000001">
    <property type="protein sequence ID" value="PKN02892.1"/>
    <property type="molecule type" value="Genomic_DNA"/>
</dbReference>
<dbReference type="AlphaFoldDB" id="A0A2N2F3W0"/>
<dbReference type="InterPro" id="IPR023635">
    <property type="entry name" value="Peptide_deformylase"/>
</dbReference>
<dbReference type="InterPro" id="IPR036821">
    <property type="entry name" value="Peptide_deformylase_sf"/>
</dbReference>
<dbReference type="GO" id="GO:0006412">
    <property type="term" value="P:translation"/>
    <property type="evidence" value="ECO:0007669"/>
    <property type="project" value="UniProtKB-UniRule"/>
</dbReference>
<feature type="binding site" evidence="2">
    <location>
        <position position="104"/>
    </location>
    <ligand>
        <name>Fe cation</name>
        <dbReference type="ChEBI" id="CHEBI:24875"/>
    </ligand>
</feature>
<dbReference type="PANTHER" id="PTHR10458:SF22">
    <property type="entry name" value="PEPTIDE DEFORMYLASE"/>
    <property type="match status" value="1"/>
</dbReference>
<sequence length="162" mass="18868">MAKKLRILQINNEKDLSILRNVSKEVKIEEIKDPSFQEFLDDLIFTAKNTETEEGYRVAGLAAVQVGKEIRAFCYLKDNDEFEVMINPEIKVIKEDLVIGTEACLSIPNRTGDVPRYKKIKVTFTDREGKKRKERFSNWEAREILHEYDHLEGVLFTDKTID</sequence>
<comment type="caution">
    <text evidence="3">The sequence shown here is derived from an EMBL/GenBank/DDBJ whole genome shotgun (WGS) entry which is preliminary data.</text>
</comment>
<protein>
    <recommendedName>
        <fullName evidence="2">Peptide deformylase</fullName>
        <shortName evidence="2">PDF</shortName>
        <ecNumber evidence="2">3.5.1.88</ecNumber>
    </recommendedName>
    <alternativeName>
        <fullName evidence="2">Polypeptide deformylase</fullName>
    </alternativeName>
</protein>
<keyword evidence="2" id="KW-0408">Iron</keyword>
<dbReference type="Proteomes" id="UP000233417">
    <property type="component" value="Unassembled WGS sequence"/>
</dbReference>
<keyword evidence="2" id="KW-0378">Hydrolase</keyword>